<dbReference type="STRING" id="392015.SAMN05421543_11218"/>
<gene>
    <name evidence="10" type="primary">engB</name>
    <name evidence="13" type="ORF">SAMN05421543_11218</name>
</gene>
<dbReference type="GO" id="GO:0005829">
    <property type="term" value="C:cytosol"/>
    <property type="evidence" value="ECO:0007669"/>
    <property type="project" value="TreeGrafter"/>
</dbReference>
<accession>A0A1I7JVF4</accession>
<evidence type="ECO:0000256" key="10">
    <source>
        <dbReference type="HAMAP-Rule" id="MF_00321"/>
    </source>
</evidence>
<comment type="similarity">
    <text evidence="2 10">Belongs to the TRAFAC class TrmE-Era-EngA-EngB-Septin-like GTPase superfamily. EngB GTPase family.</text>
</comment>
<protein>
    <recommendedName>
        <fullName evidence="10">Probable GTP-binding protein EngB</fullName>
    </recommendedName>
</protein>
<evidence type="ECO:0000256" key="9">
    <source>
        <dbReference type="ARBA" id="ARBA00023306"/>
    </source>
</evidence>
<comment type="cofactor">
    <cofactor evidence="1">
        <name>Mg(2+)</name>
        <dbReference type="ChEBI" id="CHEBI:18420"/>
    </cofactor>
</comment>
<dbReference type="Pfam" id="PF01926">
    <property type="entry name" value="MMR_HSR1"/>
    <property type="match status" value="1"/>
</dbReference>
<dbReference type="AlphaFoldDB" id="A0A1I7JVF4"/>
<dbReference type="SUPFAM" id="SSF52540">
    <property type="entry name" value="P-loop containing nucleoside triphosphate hydrolases"/>
    <property type="match status" value="1"/>
</dbReference>
<dbReference type="GO" id="GO:0046872">
    <property type="term" value="F:metal ion binding"/>
    <property type="evidence" value="ECO:0007669"/>
    <property type="project" value="UniProtKB-KW"/>
</dbReference>
<evidence type="ECO:0000313" key="14">
    <source>
        <dbReference type="Proteomes" id="UP000183508"/>
    </source>
</evidence>
<feature type="compositionally biased region" description="Low complexity" evidence="11">
    <location>
        <begin position="219"/>
        <end position="230"/>
    </location>
</feature>
<feature type="compositionally biased region" description="Basic and acidic residues" evidence="11">
    <location>
        <begin position="239"/>
        <end position="261"/>
    </location>
</feature>
<evidence type="ECO:0000256" key="4">
    <source>
        <dbReference type="ARBA" id="ARBA00022723"/>
    </source>
</evidence>
<evidence type="ECO:0000256" key="6">
    <source>
        <dbReference type="ARBA" id="ARBA00022842"/>
    </source>
</evidence>
<dbReference type="InterPro" id="IPR030393">
    <property type="entry name" value="G_ENGB_dom"/>
</dbReference>
<dbReference type="GO" id="GO:0005525">
    <property type="term" value="F:GTP binding"/>
    <property type="evidence" value="ECO:0007669"/>
    <property type="project" value="UniProtKB-UniRule"/>
</dbReference>
<evidence type="ECO:0000256" key="3">
    <source>
        <dbReference type="ARBA" id="ARBA00022618"/>
    </source>
</evidence>
<evidence type="ECO:0000256" key="1">
    <source>
        <dbReference type="ARBA" id="ARBA00001946"/>
    </source>
</evidence>
<sequence length="261" mass="28937">MKVRSAEFEISAVRPSQWPGGGLPEFAFVGRSNVGKSSLLNALLQRKSLARVSATPGKTQQMNFYRINDAFRFVDLPGYGYAAVSKSARGQFARFIETYLTAERPLLRVMHLIDIRHEPTALDVQMHRWLLQLELPVCIVATKRDKISRGAIQKHTARIRKALSTPWPMVAVSAVHRDGLEDLWKVLEDDLERWREGPPVLEPEADLADMAETPRTGRAEAASAAVSERPSPGPEAGEADVRIGQEHADKEHGASGEGRRA</sequence>
<evidence type="ECO:0000259" key="12">
    <source>
        <dbReference type="PROSITE" id="PS51706"/>
    </source>
</evidence>
<keyword evidence="6" id="KW-0460">Magnesium</keyword>
<dbReference type="PANTHER" id="PTHR11649:SF13">
    <property type="entry name" value="ENGB-TYPE G DOMAIN-CONTAINING PROTEIN"/>
    <property type="match status" value="1"/>
</dbReference>
<dbReference type="HAMAP" id="MF_00321">
    <property type="entry name" value="GTPase_EngB"/>
    <property type="match status" value="1"/>
</dbReference>
<dbReference type="Gene3D" id="3.40.50.300">
    <property type="entry name" value="P-loop containing nucleotide triphosphate hydrolases"/>
    <property type="match status" value="1"/>
</dbReference>
<keyword evidence="9 10" id="KW-0131">Cell cycle</keyword>
<dbReference type="OrthoDB" id="9804921at2"/>
<dbReference type="CDD" id="cd01876">
    <property type="entry name" value="YihA_EngB"/>
    <property type="match status" value="1"/>
</dbReference>
<dbReference type="RefSeq" id="WP_074952984.1">
    <property type="nucleotide sequence ID" value="NZ_FPBV01000012.1"/>
</dbReference>
<evidence type="ECO:0000256" key="11">
    <source>
        <dbReference type="SAM" id="MobiDB-lite"/>
    </source>
</evidence>
<dbReference type="GO" id="GO:0000917">
    <property type="term" value="P:division septum assembly"/>
    <property type="evidence" value="ECO:0007669"/>
    <property type="project" value="UniProtKB-KW"/>
</dbReference>
<name>A0A1I7JVF4_9BACL</name>
<dbReference type="FunFam" id="3.40.50.300:FF:000098">
    <property type="entry name" value="Probable GTP-binding protein EngB"/>
    <property type="match status" value="1"/>
</dbReference>
<feature type="domain" description="EngB-type G" evidence="12">
    <location>
        <begin position="22"/>
        <end position="193"/>
    </location>
</feature>
<dbReference type="InterPro" id="IPR027417">
    <property type="entry name" value="P-loop_NTPase"/>
</dbReference>
<keyword evidence="3 10" id="KW-0132">Cell division</keyword>
<feature type="region of interest" description="Disordered" evidence="11">
    <location>
        <begin position="195"/>
        <end position="261"/>
    </location>
</feature>
<dbReference type="Proteomes" id="UP000183508">
    <property type="component" value="Unassembled WGS sequence"/>
</dbReference>
<keyword evidence="7 10" id="KW-0342">GTP-binding</keyword>
<evidence type="ECO:0000313" key="13">
    <source>
        <dbReference type="EMBL" id="SFU89126.1"/>
    </source>
</evidence>
<dbReference type="InterPro" id="IPR006073">
    <property type="entry name" value="GTP-bd"/>
</dbReference>
<dbReference type="InterPro" id="IPR019987">
    <property type="entry name" value="GTP-bd_ribosome_bio_YsxC"/>
</dbReference>
<keyword evidence="14" id="KW-1185">Reference proteome</keyword>
<keyword evidence="8 10" id="KW-0717">Septation</keyword>
<evidence type="ECO:0000256" key="7">
    <source>
        <dbReference type="ARBA" id="ARBA00023134"/>
    </source>
</evidence>
<dbReference type="PROSITE" id="PS51706">
    <property type="entry name" value="G_ENGB"/>
    <property type="match status" value="1"/>
</dbReference>
<evidence type="ECO:0000256" key="2">
    <source>
        <dbReference type="ARBA" id="ARBA00009638"/>
    </source>
</evidence>
<evidence type="ECO:0000256" key="5">
    <source>
        <dbReference type="ARBA" id="ARBA00022741"/>
    </source>
</evidence>
<comment type="function">
    <text evidence="10">Necessary for normal cell division and for the maintenance of normal septation.</text>
</comment>
<keyword evidence="4" id="KW-0479">Metal-binding</keyword>
<dbReference type="EMBL" id="FPBV01000012">
    <property type="protein sequence ID" value="SFU89126.1"/>
    <property type="molecule type" value="Genomic_DNA"/>
</dbReference>
<keyword evidence="5 10" id="KW-0547">Nucleotide-binding</keyword>
<evidence type="ECO:0000256" key="8">
    <source>
        <dbReference type="ARBA" id="ARBA00023210"/>
    </source>
</evidence>
<dbReference type="PANTHER" id="PTHR11649">
    <property type="entry name" value="MSS1/TRME-RELATED GTP-BINDING PROTEIN"/>
    <property type="match status" value="1"/>
</dbReference>
<reference evidence="14" key="1">
    <citation type="submission" date="2016-10" db="EMBL/GenBank/DDBJ databases">
        <authorList>
            <person name="Varghese N."/>
        </authorList>
    </citation>
    <scope>NUCLEOTIDE SEQUENCE [LARGE SCALE GENOMIC DNA]</scope>
    <source>
        <strain evidence="14">DSM 17980</strain>
    </source>
</reference>
<dbReference type="NCBIfam" id="TIGR03598">
    <property type="entry name" value="GTPase_YsxC"/>
    <property type="match status" value="1"/>
</dbReference>
<organism evidence="13 14">
    <name type="scientific">Alicyclobacillus macrosporangiidus</name>
    <dbReference type="NCBI Taxonomy" id="392015"/>
    <lineage>
        <taxon>Bacteria</taxon>
        <taxon>Bacillati</taxon>
        <taxon>Bacillota</taxon>
        <taxon>Bacilli</taxon>
        <taxon>Bacillales</taxon>
        <taxon>Alicyclobacillaceae</taxon>
        <taxon>Alicyclobacillus</taxon>
    </lineage>
</organism>
<proteinExistence type="inferred from homology"/>